<dbReference type="AlphaFoldDB" id="A0A0P0WTC6"/>
<evidence type="ECO:0000313" key="3">
    <source>
        <dbReference type="Proteomes" id="UP000059680"/>
    </source>
</evidence>
<dbReference type="Proteomes" id="UP000059680">
    <property type="component" value="Chromosome 6"/>
</dbReference>
<feature type="region of interest" description="Disordered" evidence="1">
    <location>
        <begin position="1"/>
        <end position="39"/>
    </location>
</feature>
<reference evidence="3" key="1">
    <citation type="journal article" date="2005" name="Nature">
        <title>The map-based sequence of the rice genome.</title>
        <authorList>
            <consortium name="International rice genome sequencing project (IRGSP)"/>
            <person name="Matsumoto T."/>
            <person name="Wu J."/>
            <person name="Kanamori H."/>
            <person name="Katayose Y."/>
            <person name="Fujisawa M."/>
            <person name="Namiki N."/>
            <person name="Mizuno H."/>
            <person name="Yamamoto K."/>
            <person name="Antonio B.A."/>
            <person name="Baba T."/>
            <person name="Sakata K."/>
            <person name="Nagamura Y."/>
            <person name="Aoki H."/>
            <person name="Arikawa K."/>
            <person name="Arita K."/>
            <person name="Bito T."/>
            <person name="Chiden Y."/>
            <person name="Fujitsuka N."/>
            <person name="Fukunaka R."/>
            <person name="Hamada M."/>
            <person name="Harada C."/>
            <person name="Hayashi A."/>
            <person name="Hijishita S."/>
            <person name="Honda M."/>
            <person name="Hosokawa S."/>
            <person name="Ichikawa Y."/>
            <person name="Idonuma A."/>
            <person name="Iijima M."/>
            <person name="Ikeda M."/>
            <person name="Ikeno M."/>
            <person name="Ito K."/>
            <person name="Ito S."/>
            <person name="Ito T."/>
            <person name="Ito Y."/>
            <person name="Ito Y."/>
            <person name="Iwabuchi A."/>
            <person name="Kamiya K."/>
            <person name="Karasawa W."/>
            <person name="Kurita K."/>
            <person name="Katagiri S."/>
            <person name="Kikuta A."/>
            <person name="Kobayashi H."/>
            <person name="Kobayashi N."/>
            <person name="Machita K."/>
            <person name="Maehara T."/>
            <person name="Masukawa M."/>
            <person name="Mizubayashi T."/>
            <person name="Mukai Y."/>
            <person name="Nagasaki H."/>
            <person name="Nagata Y."/>
            <person name="Naito S."/>
            <person name="Nakashima M."/>
            <person name="Nakama Y."/>
            <person name="Nakamichi Y."/>
            <person name="Nakamura M."/>
            <person name="Meguro A."/>
            <person name="Negishi M."/>
            <person name="Ohta I."/>
            <person name="Ohta T."/>
            <person name="Okamoto M."/>
            <person name="Ono N."/>
            <person name="Saji S."/>
            <person name="Sakaguchi M."/>
            <person name="Sakai K."/>
            <person name="Shibata M."/>
            <person name="Shimokawa T."/>
            <person name="Song J."/>
            <person name="Takazaki Y."/>
            <person name="Terasawa K."/>
            <person name="Tsugane M."/>
            <person name="Tsuji K."/>
            <person name="Ueda S."/>
            <person name="Waki K."/>
            <person name="Yamagata H."/>
            <person name="Yamamoto M."/>
            <person name="Yamamoto S."/>
            <person name="Yamane H."/>
            <person name="Yoshiki S."/>
            <person name="Yoshihara R."/>
            <person name="Yukawa K."/>
            <person name="Zhong H."/>
            <person name="Yano M."/>
            <person name="Yuan Q."/>
            <person name="Ouyang S."/>
            <person name="Liu J."/>
            <person name="Jones K.M."/>
            <person name="Gansberger K."/>
            <person name="Moffat K."/>
            <person name="Hill J."/>
            <person name="Bera J."/>
            <person name="Fadrosh D."/>
            <person name="Jin S."/>
            <person name="Johri S."/>
            <person name="Kim M."/>
            <person name="Overton L."/>
            <person name="Reardon M."/>
            <person name="Tsitrin T."/>
            <person name="Vuong H."/>
            <person name="Weaver B."/>
            <person name="Ciecko A."/>
            <person name="Tallon L."/>
            <person name="Jackson J."/>
            <person name="Pai G."/>
            <person name="Aken S.V."/>
            <person name="Utterback T."/>
            <person name="Reidmuller S."/>
            <person name="Feldblyum T."/>
            <person name="Hsiao J."/>
            <person name="Zismann V."/>
            <person name="Iobst S."/>
            <person name="de Vazeille A.R."/>
            <person name="Buell C.R."/>
            <person name="Ying K."/>
            <person name="Li Y."/>
            <person name="Lu T."/>
            <person name="Huang Y."/>
            <person name="Zhao Q."/>
            <person name="Feng Q."/>
            <person name="Zhang L."/>
            <person name="Zhu J."/>
            <person name="Weng Q."/>
            <person name="Mu J."/>
            <person name="Lu Y."/>
            <person name="Fan D."/>
            <person name="Liu Y."/>
            <person name="Guan J."/>
            <person name="Zhang Y."/>
            <person name="Yu S."/>
            <person name="Liu X."/>
            <person name="Zhang Y."/>
            <person name="Hong G."/>
            <person name="Han B."/>
            <person name="Choisne N."/>
            <person name="Demange N."/>
            <person name="Orjeda G."/>
            <person name="Samain S."/>
            <person name="Cattolico L."/>
            <person name="Pelletier E."/>
            <person name="Couloux A."/>
            <person name="Segurens B."/>
            <person name="Wincker P."/>
            <person name="D'Hont A."/>
            <person name="Scarpelli C."/>
            <person name="Weissenbach J."/>
            <person name="Salanoubat M."/>
            <person name="Quetier F."/>
            <person name="Yu Y."/>
            <person name="Kim H.R."/>
            <person name="Rambo T."/>
            <person name="Currie J."/>
            <person name="Collura K."/>
            <person name="Luo M."/>
            <person name="Yang T."/>
            <person name="Ammiraju J.S.S."/>
            <person name="Engler F."/>
            <person name="Soderlund C."/>
            <person name="Wing R.A."/>
            <person name="Palmer L.E."/>
            <person name="de la Bastide M."/>
            <person name="Spiegel L."/>
            <person name="Nascimento L."/>
            <person name="Zutavern T."/>
            <person name="O'Shaughnessy A."/>
            <person name="Dike S."/>
            <person name="Dedhia N."/>
            <person name="Preston R."/>
            <person name="Balija V."/>
            <person name="McCombie W.R."/>
            <person name="Chow T."/>
            <person name="Chen H."/>
            <person name="Chung M."/>
            <person name="Chen C."/>
            <person name="Shaw J."/>
            <person name="Wu H."/>
            <person name="Hsiao K."/>
            <person name="Chao Y."/>
            <person name="Chu M."/>
            <person name="Cheng C."/>
            <person name="Hour A."/>
            <person name="Lee P."/>
            <person name="Lin S."/>
            <person name="Lin Y."/>
            <person name="Liou J."/>
            <person name="Liu S."/>
            <person name="Hsing Y."/>
            <person name="Raghuvanshi S."/>
            <person name="Mohanty A."/>
            <person name="Bharti A.K."/>
            <person name="Gaur A."/>
            <person name="Gupta V."/>
            <person name="Kumar D."/>
            <person name="Ravi V."/>
            <person name="Vij S."/>
            <person name="Kapur A."/>
            <person name="Khurana P."/>
            <person name="Khurana P."/>
            <person name="Khurana J.P."/>
            <person name="Tyagi A.K."/>
            <person name="Gaikwad K."/>
            <person name="Singh A."/>
            <person name="Dalal V."/>
            <person name="Srivastava S."/>
            <person name="Dixit A."/>
            <person name="Pal A.K."/>
            <person name="Ghazi I.A."/>
            <person name="Yadav M."/>
            <person name="Pandit A."/>
            <person name="Bhargava A."/>
            <person name="Sureshbabu K."/>
            <person name="Batra K."/>
            <person name="Sharma T.R."/>
            <person name="Mohapatra T."/>
            <person name="Singh N.K."/>
            <person name="Messing J."/>
            <person name="Nelson A.B."/>
            <person name="Fuks G."/>
            <person name="Kavchok S."/>
            <person name="Keizer G."/>
            <person name="Linton E."/>
            <person name="Llaca V."/>
            <person name="Song R."/>
            <person name="Tanyolac B."/>
            <person name="Young S."/>
            <person name="Ho-Il K."/>
            <person name="Hahn J.H."/>
            <person name="Sangsakoo G."/>
            <person name="Vanavichit A."/>
            <person name="de Mattos Luiz.A.T."/>
            <person name="Zimmer P.D."/>
            <person name="Malone G."/>
            <person name="Dellagostin O."/>
            <person name="de Oliveira A.C."/>
            <person name="Bevan M."/>
            <person name="Bancroft I."/>
            <person name="Minx P."/>
            <person name="Cordum H."/>
            <person name="Wilson R."/>
            <person name="Cheng Z."/>
            <person name="Jin W."/>
            <person name="Jiang J."/>
            <person name="Leong S.A."/>
            <person name="Iwama H."/>
            <person name="Gojobori T."/>
            <person name="Itoh T."/>
            <person name="Niimura Y."/>
            <person name="Fujii Y."/>
            <person name="Habara T."/>
            <person name="Sakai H."/>
            <person name="Sato Y."/>
            <person name="Wilson G."/>
            <person name="Kumar K."/>
            <person name="McCouch S."/>
            <person name="Juretic N."/>
            <person name="Hoen D."/>
            <person name="Wright S."/>
            <person name="Bruskiewich R."/>
            <person name="Bureau T."/>
            <person name="Miyao A."/>
            <person name="Hirochika H."/>
            <person name="Nishikawa T."/>
            <person name="Kadowaki K."/>
            <person name="Sugiura M."/>
            <person name="Burr B."/>
            <person name="Sasaki T."/>
        </authorList>
    </citation>
    <scope>NUCLEOTIDE SEQUENCE [LARGE SCALE GENOMIC DNA]</scope>
    <source>
        <strain evidence="3">cv. Nipponbare</strain>
    </source>
</reference>
<name>A0A0P0WTC6_ORYSJ</name>
<reference evidence="2 3" key="3">
    <citation type="journal article" date="2013" name="Rice">
        <title>Improvement of the Oryza sativa Nipponbare reference genome using next generation sequence and optical map data.</title>
        <authorList>
            <person name="Kawahara Y."/>
            <person name="de la Bastide M."/>
            <person name="Hamilton J.P."/>
            <person name="Kanamori H."/>
            <person name="McCombie W.R."/>
            <person name="Ouyang S."/>
            <person name="Schwartz D.C."/>
            <person name="Tanaka T."/>
            <person name="Wu J."/>
            <person name="Zhou S."/>
            <person name="Childs K.L."/>
            <person name="Davidson R.M."/>
            <person name="Lin H."/>
            <person name="Quesada-Ocampo L."/>
            <person name="Vaillancourt B."/>
            <person name="Sakai H."/>
            <person name="Lee S.S."/>
            <person name="Kim J."/>
            <person name="Numa H."/>
            <person name="Itoh T."/>
            <person name="Buell C.R."/>
            <person name="Matsumoto T."/>
        </authorList>
    </citation>
    <scope>NUCLEOTIDE SEQUENCE [LARGE SCALE GENOMIC DNA]</scope>
    <source>
        <strain evidence="3">cv. Nipponbare</strain>
    </source>
</reference>
<dbReference type="EMBL" id="AP014962">
    <property type="protein sequence ID" value="BAS96366.1"/>
    <property type="molecule type" value="Genomic_DNA"/>
</dbReference>
<proteinExistence type="predicted"/>
<accession>A0A0P0WTC6</accession>
<feature type="compositionally biased region" description="Basic and acidic residues" evidence="1">
    <location>
        <begin position="1"/>
        <end position="17"/>
    </location>
</feature>
<dbReference type="InParanoid" id="A0A0P0WTC6"/>
<gene>
    <name evidence="2" type="ordered locus">Os06g0169700</name>
    <name evidence="2" type="ORF">OSNPB_060169700</name>
</gene>
<protein>
    <submittedName>
        <fullName evidence="2">Os06g0169700 protein</fullName>
    </submittedName>
</protein>
<sequence>MRDGRRLTGRRGRDGRRPAGRRGAKMGGDQWGGRPTSGGRWREWAARMTTLAAPFLLPARTEGAAEDGEDVVAGALVRDDSGEVGPLLEGDAGQHGRGRRRRLLLVTASSSSLRLPNRRRAPRRCWLRG</sequence>
<keyword evidence="3" id="KW-1185">Reference proteome</keyword>
<reference evidence="2 3" key="2">
    <citation type="journal article" date="2013" name="Plant Cell Physiol.">
        <title>Rice Annotation Project Database (RAP-DB): an integrative and interactive database for rice genomics.</title>
        <authorList>
            <person name="Sakai H."/>
            <person name="Lee S.S."/>
            <person name="Tanaka T."/>
            <person name="Numa H."/>
            <person name="Kim J."/>
            <person name="Kawahara Y."/>
            <person name="Wakimoto H."/>
            <person name="Yang C.C."/>
            <person name="Iwamoto M."/>
            <person name="Abe T."/>
            <person name="Yamada Y."/>
            <person name="Muto A."/>
            <person name="Inokuchi H."/>
            <person name="Ikemura T."/>
            <person name="Matsumoto T."/>
            <person name="Sasaki T."/>
            <person name="Itoh T."/>
        </authorList>
    </citation>
    <scope>NUCLEOTIDE SEQUENCE [LARGE SCALE GENOMIC DNA]</scope>
    <source>
        <strain evidence="3">cv. Nipponbare</strain>
    </source>
</reference>
<evidence type="ECO:0000313" key="2">
    <source>
        <dbReference type="EMBL" id="BAS96366.1"/>
    </source>
</evidence>
<organism evidence="2 3">
    <name type="scientific">Oryza sativa subsp. japonica</name>
    <name type="common">Rice</name>
    <dbReference type="NCBI Taxonomy" id="39947"/>
    <lineage>
        <taxon>Eukaryota</taxon>
        <taxon>Viridiplantae</taxon>
        <taxon>Streptophyta</taxon>
        <taxon>Embryophyta</taxon>
        <taxon>Tracheophyta</taxon>
        <taxon>Spermatophyta</taxon>
        <taxon>Magnoliopsida</taxon>
        <taxon>Liliopsida</taxon>
        <taxon>Poales</taxon>
        <taxon>Poaceae</taxon>
        <taxon>BOP clade</taxon>
        <taxon>Oryzoideae</taxon>
        <taxon>Oryzeae</taxon>
        <taxon>Oryzinae</taxon>
        <taxon>Oryza</taxon>
        <taxon>Oryza sativa</taxon>
    </lineage>
</organism>
<dbReference type="PaxDb" id="39947-A0A0P0WTC6"/>
<evidence type="ECO:0000256" key="1">
    <source>
        <dbReference type="SAM" id="MobiDB-lite"/>
    </source>
</evidence>